<name>A0A914WFR3_9BILA</name>
<dbReference type="AlphaFoldDB" id="A0A914WFR3"/>
<protein>
    <submittedName>
        <fullName evidence="2">Uncharacterized protein</fullName>
    </submittedName>
</protein>
<dbReference type="Proteomes" id="UP000887566">
    <property type="component" value="Unplaced"/>
</dbReference>
<evidence type="ECO:0000313" key="2">
    <source>
        <dbReference type="WBParaSite" id="PSAMB.scaffold3782size16919.g22526.t1"/>
    </source>
</evidence>
<keyword evidence="1" id="KW-1185">Reference proteome</keyword>
<dbReference type="WBParaSite" id="PSAMB.scaffold3782size16919.g22526.t1">
    <property type="protein sequence ID" value="PSAMB.scaffold3782size16919.g22526.t1"/>
    <property type="gene ID" value="PSAMB.scaffold3782size16919.g22526"/>
</dbReference>
<dbReference type="SUPFAM" id="SSF52540">
    <property type="entry name" value="P-loop containing nucleoside triphosphate hydrolases"/>
    <property type="match status" value="1"/>
</dbReference>
<dbReference type="InterPro" id="IPR027417">
    <property type="entry name" value="P-loop_NTPase"/>
</dbReference>
<dbReference type="Gene3D" id="3.40.50.300">
    <property type="entry name" value="P-loop containing nucleotide triphosphate hydrolases"/>
    <property type="match status" value="1"/>
</dbReference>
<sequence>MAKLMKNTTPFLVGIVGGASAGKSTVCTSLMQRLVKSNKKVVVLAQSSFVKPNVPEVDLDDHPGYFLTTELIYSYRKRSN</sequence>
<evidence type="ECO:0000313" key="1">
    <source>
        <dbReference type="Proteomes" id="UP000887566"/>
    </source>
</evidence>
<reference evidence="2" key="1">
    <citation type="submission" date="2022-11" db="UniProtKB">
        <authorList>
            <consortium name="WormBaseParasite"/>
        </authorList>
    </citation>
    <scope>IDENTIFICATION</scope>
</reference>
<proteinExistence type="predicted"/>
<accession>A0A914WFR3</accession>
<organism evidence="1 2">
    <name type="scientific">Plectus sambesii</name>
    <dbReference type="NCBI Taxonomy" id="2011161"/>
    <lineage>
        <taxon>Eukaryota</taxon>
        <taxon>Metazoa</taxon>
        <taxon>Ecdysozoa</taxon>
        <taxon>Nematoda</taxon>
        <taxon>Chromadorea</taxon>
        <taxon>Plectida</taxon>
        <taxon>Plectina</taxon>
        <taxon>Plectoidea</taxon>
        <taxon>Plectidae</taxon>
        <taxon>Plectus</taxon>
    </lineage>
</organism>